<evidence type="ECO:0000313" key="1">
    <source>
        <dbReference type="EMBL" id="UTY39263.1"/>
    </source>
</evidence>
<accession>A0ABY5I1L3</accession>
<evidence type="ECO:0000313" key="2">
    <source>
        <dbReference type="Proteomes" id="UP001060112"/>
    </source>
</evidence>
<protein>
    <submittedName>
        <fullName evidence="1">Uncharacterized protein</fullName>
    </submittedName>
</protein>
<name>A0ABY5I1L3_9FIRM</name>
<gene>
    <name evidence="1" type="ORF">NMU03_00030</name>
</gene>
<sequence length="330" mass="40510">MLDTFSTLEPIQEDFFNHMIELIEKYSSSVDEKTEIYDHLCLQYNQSIIYRFMEQLYKQDYSLEKIIDDLEKKISISYRSTKMFYQKYIYIISHFQPSSFQYIIQKYSQNQEFLFELIKHYINNKQFQEAEKVCIEKMLKIKEKDTYQLLVEIYQETKQKDKLISLYTQLLCRQYPGSIKYYHLLKEMYSLQEWQQKKFEIIHDLEQQQTNLCAIYQEEQMYDSLMRYFIEHQDMIEIRKYEDILFQKEKEKIMALYKEFIMESLKKTGSREFYKNIASYINKIAQYDETTAYQIIDNLVQLYPKRHAMIEEIQIKKESDCAFIRCYSST</sequence>
<proteinExistence type="predicted"/>
<reference evidence="1" key="1">
    <citation type="submission" date="2022-07" db="EMBL/GenBank/DDBJ databases">
        <title>Faecal culturing of patients with breast cancer.</title>
        <authorList>
            <person name="Teng N.M.Y."/>
            <person name="Kiu R."/>
            <person name="Evans R."/>
            <person name="Baker D.J."/>
            <person name="Zenner C."/>
            <person name="Robinson S.D."/>
            <person name="Hall L.J."/>
        </authorList>
    </citation>
    <scope>NUCLEOTIDE SEQUENCE</scope>
    <source>
        <strain evidence="1">LH1062</strain>
    </source>
</reference>
<organism evidence="1 2">
    <name type="scientific">Allocoprobacillus halotolerans</name>
    <dbReference type="NCBI Taxonomy" id="2944914"/>
    <lineage>
        <taxon>Bacteria</taxon>
        <taxon>Bacillati</taxon>
        <taxon>Bacillota</taxon>
        <taxon>Erysipelotrichia</taxon>
        <taxon>Erysipelotrichales</taxon>
        <taxon>Erysipelotrichaceae</taxon>
        <taxon>Allocoprobacillus</taxon>
    </lineage>
</organism>
<dbReference type="EMBL" id="CP101620">
    <property type="protein sequence ID" value="UTY39263.1"/>
    <property type="molecule type" value="Genomic_DNA"/>
</dbReference>
<dbReference type="Proteomes" id="UP001060112">
    <property type="component" value="Chromosome"/>
</dbReference>
<keyword evidence="2" id="KW-1185">Reference proteome</keyword>
<dbReference type="RefSeq" id="WP_290140247.1">
    <property type="nucleotide sequence ID" value="NZ_CP101620.1"/>
</dbReference>